<accession>A0ABS1GKE1</accession>
<feature type="signal peptide" evidence="1">
    <location>
        <begin position="1"/>
        <end position="18"/>
    </location>
</feature>
<evidence type="ECO:0000313" key="2">
    <source>
        <dbReference type="EMBL" id="MBK3333371.1"/>
    </source>
</evidence>
<feature type="chain" id="PRO_5047092906" evidence="1">
    <location>
        <begin position="19"/>
        <end position="84"/>
    </location>
</feature>
<name>A0ABS1GKE1_9AQUI</name>
<dbReference type="Proteomes" id="UP000772812">
    <property type="component" value="Unassembled WGS sequence"/>
</dbReference>
<gene>
    <name evidence="2" type="ORF">GWK41_09855</name>
</gene>
<dbReference type="EMBL" id="JAACYA010000002">
    <property type="protein sequence ID" value="MBK3333371.1"/>
    <property type="molecule type" value="Genomic_DNA"/>
</dbReference>
<evidence type="ECO:0000313" key="3">
    <source>
        <dbReference type="Proteomes" id="UP000772812"/>
    </source>
</evidence>
<keyword evidence="1" id="KW-0732">Signal</keyword>
<dbReference type="RefSeq" id="WP_200674987.1">
    <property type="nucleotide sequence ID" value="NZ_JAACYA010000002.1"/>
</dbReference>
<evidence type="ECO:0000256" key="1">
    <source>
        <dbReference type="SAM" id="SignalP"/>
    </source>
</evidence>
<protein>
    <submittedName>
        <fullName evidence="2">Uncharacterized protein</fullName>
    </submittedName>
</protein>
<reference evidence="2 3" key="1">
    <citation type="journal article" date="2021" name="Syst. Appl. Microbiol.">
        <title>Persephonella atlantica sp. nov.: How to adapt to physico-chemical gradients in high temperature hydrothermal habitats.</title>
        <authorList>
            <person name="Francois D.X."/>
            <person name="Godfroy A."/>
            <person name="Mathien C."/>
            <person name="Aube J."/>
            <person name="Cathalot C."/>
            <person name="Lesongeur F."/>
            <person name="L'Haridon S."/>
            <person name="Philippon X."/>
            <person name="Roussel E.G."/>
        </authorList>
    </citation>
    <scope>NUCLEOTIDE SEQUENCE [LARGE SCALE GENOMIC DNA]</scope>
    <source>
        <strain evidence="2 3">MO1340</strain>
    </source>
</reference>
<comment type="caution">
    <text evidence="2">The sequence shown here is derived from an EMBL/GenBank/DDBJ whole genome shotgun (WGS) entry which is preliminary data.</text>
</comment>
<sequence>MFKLFVSLVLAFSIGVSAFHHHHDGRIHLDCPVCFFQLNNTAENPPVVYTPPLKIQLFTVKPVKKLQEVFTQVLLAYLSRAPPE</sequence>
<keyword evidence="3" id="KW-1185">Reference proteome</keyword>
<proteinExistence type="predicted"/>
<organism evidence="2 3">
    <name type="scientific">Persephonella atlantica</name>
    <dbReference type="NCBI Taxonomy" id="2699429"/>
    <lineage>
        <taxon>Bacteria</taxon>
        <taxon>Pseudomonadati</taxon>
        <taxon>Aquificota</taxon>
        <taxon>Aquificia</taxon>
        <taxon>Aquificales</taxon>
        <taxon>Hydrogenothermaceae</taxon>
        <taxon>Persephonella</taxon>
    </lineage>
</organism>